<dbReference type="OrthoDB" id="3556752at2759"/>
<protein>
    <submittedName>
        <fullName evidence="1">Uncharacterized protein</fullName>
    </submittedName>
</protein>
<evidence type="ECO:0000313" key="2">
    <source>
        <dbReference type="Proteomes" id="UP000297229"/>
    </source>
</evidence>
<reference evidence="1 2" key="1">
    <citation type="submission" date="2017-12" db="EMBL/GenBank/DDBJ databases">
        <title>Comparative genomics of Botrytis spp.</title>
        <authorList>
            <person name="Valero-Jimenez C.A."/>
            <person name="Tapia P."/>
            <person name="Veloso J."/>
            <person name="Silva-Moreno E."/>
            <person name="Staats M."/>
            <person name="Valdes J.H."/>
            <person name="Van Kan J.A.L."/>
        </authorList>
    </citation>
    <scope>NUCLEOTIDE SEQUENCE [LARGE SCALE GENOMIC DNA]</scope>
    <source>
        <strain evidence="1 2">Be9601</strain>
    </source>
</reference>
<keyword evidence="2" id="KW-1185">Reference proteome</keyword>
<sequence length="112" mass="12760">MSRVLPTLCLLSQKIFRMIDKIRELQQTILNKDDVIHDWWTRAQWAERRVDVLTAEIAGKDSEIAEKNTKIGEQADEIAALMAELAVVRVRWSTGESWQIPGNSAEKSKKGP</sequence>
<gene>
    <name evidence="1" type="ORF">BELL_0628g00010</name>
</gene>
<organism evidence="1 2">
    <name type="scientific">Botrytis elliptica</name>
    <dbReference type="NCBI Taxonomy" id="278938"/>
    <lineage>
        <taxon>Eukaryota</taxon>
        <taxon>Fungi</taxon>
        <taxon>Dikarya</taxon>
        <taxon>Ascomycota</taxon>
        <taxon>Pezizomycotina</taxon>
        <taxon>Leotiomycetes</taxon>
        <taxon>Helotiales</taxon>
        <taxon>Sclerotiniaceae</taxon>
        <taxon>Botrytis</taxon>
    </lineage>
</organism>
<dbReference type="AlphaFoldDB" id="A0A4Z1JCT0"/>
<dbReference type="EMBL" id="PQXM01000626">
    <property type="protein sequence ID" value="TGO71034.1"/>
    <property type="molecule type" value="Genomic_DNA"/>
</dbReference>
<evidence type="ECO:0000313" key="1">
    <source>
        <dbReference type="EMBL" id="TGO71034.1"/>
    </source>
</evidence>
<accession>A0A4Z1JCT0</accession>
<proteinExistence type="predicted"/>
<dbReference type="Proteomes" id="UP000297229">
    <property type="component" value="Unassembled WGS sequence"/>
</dbReference>
<name>A0A4Z1JCT0_9HELO</name>
<comment type="caution">
    <text evidence="1">The sequence shown here is derived from an EMBL/GenBank/DDBJ whole genome shotgun (WGS) entry which is preliminary data.</text>
</comment>